<dbReference type="RefSeq" id="XP_020914708.1">
    <property type="nucleotide sequence ID" value="XM_021059049.1"/>
</dbReference>
<dbReference type="InterPro" id="IPR004918">
    <property type="entry name" value="Cdc37"/>
</dbReference>
<evidence type="ECO:0000259" key="4">
    <source>
        <dbReference type="SMART" id="SM01070"/>
    </source>
</evidence>
<protein>
    <recommendedName>
        <fullName evidence="4">Cdc37 Hsp90 binding domain-containing protein</fullName>
    </recommendedName>
</protein>
<evidence type="ECO:0000256" key="1">
    <source>
        <dbReference type="ARBA" id="ARBA00004496"/>
    </source>
</evidence>
<keyword evidence="3" id="KW-0963">Cytoplasm</keyword>
<name>A0A913Y4K3_EXADI</name>
<dbReference type="GO" id="GO:0005737">
    <property type="term" value="C:cytoplasm"/>
    <property type="evidence" value="ECO:0007669"/>
    <property type="project" value="UniProtKB-SubCell"/>
</dbReference>
<evidence type="ECO:0000256" key="2">
    <source>
        <dbReference type="ARBA" id="ARBA00006222"/>
    </source>
</evidence>
<comment type="similarity">
    <text evidence="2">Belongs to the CDC37 family.</text>
</comment>
<dbReference type="PANTHER" id="PTHR12800">
    <property type="entry name" value="CDC37-RELATED"/>
    <property type="match status" value="1"/>
</dbReference>
<dbReference type="SMART" id="SM01070">
    <property type="entry name" value="CDC37_M"/>
    <property type="match status" value="1"/>
</dbReference>
<dbReference type="GO" id="GO:0006457">
    <property type="term" value="P:protein folding"/>
    <property type="evidence" value="ECO:0007669"/>
    <property type="project" value="TreeGrafter"/>
</dbReference>
<dbReference type="GeneID" id="110252267"/>
<organism evidence="5 6">
    <name type="scientific">Exaiptasia diaphana</name>
    <name type="common">Tropical sea anemone</name>
    <name type="synonym">Aiptasia pulchella</name>
    <dbReference type="NCBI Taxonomy" id="2652724"/>
    <lineage>
        <taxon>Eukaryota</taxon>
        <taxon>Metazoa</taxon>
        <taxon>Cnidaria</taxon>
        <taxon>Anthozoa</taxon>
        <taxon>Hexacorallia</taxon>
        <taxon>Actiniaria</taxon>
        <taxon>Aiptasiidae</taxon>
        <taxon>Exaiptasia</taxon>
    </lineage>
</organism>
<dbReference type="PANTHER" id="PTHR12800:SF4">
    <property type="entry name" value="HSP90 CO-CHAPERONE CDC37"/>
    <property type="match status" value="1"/>
</dbReference>
<dbReference type="GO" id="GO:0031072">
    <property type="term" value="F:heat shock protein binding"/>
    <property type="evidence" value="ECO:0007669"/>
    <property type="project" value="TreeGrafter"/>
</dbReference>
<reference evidence="5" key="1">
    <citation type="submission" date="2022-11" db="UniProtKB">
        <authorList>
            <consortium name="EnsemblMetazoa"/>
        </authorList>
    </citation>
    <scope>IDENTIFICATION</scope>
</reference>
<dbReference type="Gene3D" id="1.20.58.610">
    <property type="entry name" value="Cdc37, Hsp90 binding domain"/>
    <property type="match status" value="1"/>
</dbReference>
<keyword evidence="6" id="KW-1185">Reference proteome</keyword>
<dbReference type="SUPFAM" id="SSF101391">
    <property type="entry name" value="Hsp90 co-chaperone CDC37"/>
    <property type="match status" value="1"/>
</dbReference>
<feature type="domain" description="Cdc37 Hsp90 binding" evidence="4">
    <location>
        <begin position="1"/>
        <end position="101"/>
    </location>
</feature>
<dbReference type="Pfam" id="PF08565">
    <property type="entry name" value="CDC37_M"/>
    <property type="match status" value="1"/>
</dbReference>
<dbReference type="GO" id="GO:0051082">
    <property type="term" value="F:unfolded protein binding"/>
    <property type="evidence" value="ECO:0007669"/>
    <property type="project" value="TreeGrafter"/>
</dbReference>
<dbReference type="GO" id="GO:0050821">
    <property type="term" value="P:protein stabilization"/>
    <property type="evidence" value="ECO:0007669"/>
    <property type="project" value="TreeGrafter"/>
</dbReference>
<evidence type="ECO:0000313" key="6">
    <source>
        <dbReference type="Proteomes" id="UP000887567"/>
    </source>
</evidence>
<evidence type="ECO:0000256" key="3">
    <source>
        <dbReference type="ARBA" id="ARBA00022490"/>
    </source>
</evidence>
<proteinExistence type="inferred from homology"/>
<dbReference type="OrthoDB" id="440202at2759"/>
<accession>A0A913Y4K3</accession>
<evidence type="ECO:0000313" key="5">
    <source>
        <dbReference type="EnsemblMetazoa" id="XP_020914708.1"/>
    </source>
</evidence>
<sequence>KEPKNVDTLSHAGFTKTKEALMERVAHQCIIIQYILELAKQLHSDPKATVPSFFTKIVRAKSDFPEYMEAFNDELTSFKKRVKERAEARIEKAMKEAEEEERQARLGPGGLDPVEVFESLPKVKMFTSNF</sequence>
<dbReference type="EnsemblMetazoa" id="XM_021059049.1">
    <property type="protein sequence ID" value="XP_020914708.1"/>
    <property type="gene ID" value="LOC110252267"/>
</dbReference>
<comment type="subcellular location">
    <subcellularLocation>
        <location evidence="1">Cytoplasm</location>
    </subcellularLocation>
</comment>
<dbReference type="GO" id="GO:0051087">
    <property type="term" value="F:protein-folding chaperone binding"/>
    <property type="evidence" value="ECO:0007669"/>
    <property type="project" value="TreeGrafter"/>
</dbReference>
<dbReference type="KEGG" id="epa:110252267"/>
<dbReference type="AlphaFoldDB" id="A0A913Y4K3"/>
<dbReference type="Proteomes" id="UP000887567">
    <property type="component" value="Unplaced"/>
</dbReference>
<dbReference type="InterPro" id="IPR013874">
    <property type="entry name" value="Cdc37_Hsp90-bd"/>
</dbReference>
<dbReference type="Gene3D" id="6.10.140.250">
    <property type="match status" value="1"/>
</dbReference>
<dbReference type="InterPro" id="IPR038189">
    <property type="entry name" value="Cdc37_Hsp90-bd_sf"/>
</dbReference>